<comment type="caution">
    <text evidence="1">The sequence shown here is derived from an EMBL/GenBank/DDBJ whole genome shotgun (WGS) entry which is preliminary data.</text>
</comment>
<protein>
    <submittedName>
        <fullName evidence="1">Uncharacterized protein</fullName>
    </submittedName>
</protein>
<reference evidence="1 2" key="1">
    <citation type="journal article" date="2016" name="Nat. Commun.">
        <title>Thousands of microbial genomes shed light on interconnected biogeochemical processes in an aquifer system.</title>
        <authorList>
            <person name="Anantharaman K."/>
            <person name="Brown C.T."/>
            <person name="Hug L.A."/>
            <person name="Sharon I."/>
            <person name="Castelle C.J."/>
            <person name="Probst A.J."/>
            <person name="Thomas B.C."/>
            <person name="Singh A."/>
            <person name="Wilkins M.J."/>
            <person name="Karaoz U."/>
            <person name="Brodie E.L."/>
            <person name="Williams K.H."/>
            <person name="Hubbard S.S."/>
            <person name="Banfield J.F."/>
        </authorList>
    </citation>
    <scope>NUCLEOTIDE SEQUENCE [LARGE SCALE GENOMIC DNA]</scope>
</reference>
<name>A0A1F6NKF8_9BACT</name>
<proteinExistence type="predicted"/>
<organism evidence="1 2">
    <name type="scientific">Candidatus Magasanikbacteria bacterium RIFOXYB1_FULL_40_15</name>
    <dbReference type="NCBI Taxonomy" id="1798697"/>
    <lineage>
        <taxon>Bacteria</taxon>
        <taxon>Candidatus Magasanikiibacteriota</taxon>
    </lineage>
</organism>
<dbReference type="Proteomes" id="UP000176300">
    <property type="component" value="Unassembled WGS sequence"/>
</dbReference>
<evidence type="ECO:0000313" key="2">
    <source>
        <dbReference type="Proteomes" id="UP000176300"/>
    </source>
</evidence>
<dbReference type="EMBL" id="MFQS01000001">
    <property type="protein sequence ID" value="OGH84124.1"/>
    <property type="molecule type" value="Genomic_DNA"/>
</dbReference>
<dbReference type="AlphaFoldDB" id="A0A1F6NKF8"/>
<accession>A0A1F6NKF8</accession>
<gene>
    <name evidence="1" type="ORF">A2373_02690</name>
</gene>
<sequence length="153" mass="18336">MKFKFKKDKRNPYWKKLELRIQKNAAKKDKKFILTGPWKKFLEKRDGIKIYLVDGNWIRNNLYGGFNHGGHGYVCEYIPLDEIWVLTTHPVDCKCKHVKPNRMMSKNFRKSLILHEFTERNLMAKGMIYWKAHQLAEEVEKKAGYIRDPYSDI</sequence>
<evidence type="ECO:0000313" key="1">
    <source>
        <dbReference type="EMBL" id="OGH84124.1"/>
    </source>
</evidence>